<proteinExistence type="predicted"/>
<sequence>MDNSEEQDHRIDLPHKPNFEKLREAFINLLSSVDPTIDWSKVHWDHQTGEGFGSCTSDDSETKQKLKAAYVTLNTGQSDER</sequence>
<dbReference type="AlphaFoldDB" id="A0A327WUR2"/>
<evidence type="ECO:0000313" key="1">
    <source>
        <dbReference type="EMBL" id="RAJ95797.1"/>
    </source>
</evidence>
<keyword evidence="2" id="KW-1185">Reference proteome</keyword>
<protein>
    <submittedName>
        <fullName evidence="1">Uncharacterized protein</fullName>
    </submittedName>
</protein>
<reference evidence="1 2" key="1">
    <citation type="submission" date="2018-06" db="EMBL/GenBank/DDBJ databases">
        <title>Genomic Encyclopedia of Archaeal and Bacterial Type Strains, Phase II (KMG-II): from individual species to whole genera.</title>
        <authorList>
            <person name="Goeker M."/>
        </authorList>
    </citation>
    <scope>NUCLEOTIDE SEQUENCE [LARGE SCALE GENOMIC DNA]</scope>
    <source>
        <strain evidence="1 2">DSM 21851</strain>
    </source>
</reference>
<name>A0A327WUR2_LARAB</name>
<organism evidence="1 2">
    <name type="scientific">Larkinella arboricola</name>
    <dbReference type="NCBI Taxonomy" id="643671"/>
    <lineage>
        <taxon>Bacteria</taxon>
        <taxon>Pseudomonadati</taxon>
        <taxon>Bacteroidota</taxon>
        <taxon>Cytophagia</taxon>
        <taxon>Cytophagales</taxon>
        <taxon>Spirosomataceae</taxon>
        <taxon>Larkinella</taxon>
    </lineage>
</organism>
<comment type="caution">
    <text evidence="1">The sequence shown here is derived from an EMBL/GenBank/DDBJ whole genome shotgun (WGS) entry which is preliminary data.</text>
</comment>
<dbReference type="EMBL" id="QLMC01000004">
    <property type="protein sequence ID" value="RAJ95797.1"/>
    <property type="molecule type" value="Genomic_DNA"/>
</dbReference>
<dbReference type="RefSeq" id="WP_111629585.1">
    <property type="nucleotide sequence ID" value="NZ_QLMC01000004.1"/>
</dbReference>
<dbReference type="OrthoDB" id="9913635at2"/>
<evidence type="ECO:0000313" key="2">
    <source>
        <dbReference type="Proteomes" id="UP000248790"/>
    </source>
</evidence>
<gene>
    <name evidence="1" type="ORF">LX87_03545</name>
</gene>
<dbReference type="Proteomes" id="UP000248790">
    <property type="component" value="Unassembled WGS sequence"/>
</dbReference>
<accession>A0A327WUR2</accession>